<evidence type="ECO:0000259" key="1">
    <source>
        <dbReference type="Pfam" id="PF13186"/>
    </source>
</evidence>
<feature type="non-terminal residue" evidence="2">
    <location>
        <position position="112"/>
    </location>
</feature>
<sequence>MTLNTRPNGHIKPCSQVMGMKPIKKGRTSDNVMIPGSKFWNLTKDSIKDIWNSDFMRDFRKKKINGEYVKFCETCYQEDAMGAHSKRASFIEMNYEDNKHLVEEADANDGYM</sequence>
<dbReference type="CDD" id="cd21109">
    <property type="entry name" value="SPASM"/>
    <property type="match status" value="1"/>
</dbReference>
<protein>
    <recommendedName>
        <fullName evidence="1">4Fe4S-binding SPASM domain-containing protein</fullName>
    </recommendedName>
</protein>
<dbReference type="Gene3D" id="3.20.20.70">
    <property type="entry name" value="Aldolase class I"/>
    <property type="match status" value="1"/>
</dbReference>
<dbReference type="Pfam" id="PF13186">
    <property type="entry name" value="SPASM"/>
    <property type="match status" value="1"/>
</dbReference>
<organism evidence="2">
    <name type="scientific">marine metagenome</name>
    <dbReference type="NCBI Taxonomy" id="408172"/>
    <lineage>
        <taxon>unclassified sequences</taxon>
        <taxon>metagenomes</taxon>
        <taxon>ecological metagenomes</taxon>
    </lineage>
</organism>
<name>A0A383A059_9ZZZZ</name>
<reference evidence="2" key="1">
    <citation type="submission" date="2018-05" db="EMBL/GenBank/DDBJ databases">
        <authorList>
            <person name="Lanie J.A."/>
            <person name="Ng W.-L."/>
            <person name="Kazmierczak K.M."/>
            <person name="Andrzejewski T.M."/>
            <person name="Davidsen T.M."/>
            <person name="Wayne K.J."/>
            <person name="Tettelin H."/>
            <person name="Glass J.I."/>
            <person name="Rusch D."/>
            <person name="Podicherti R."/>
            <person name="Tsui H.-C.T."/>
            <person name="Winkler M.E."/>
        </authorList>
    </citation>
    <scope>NUCLEOTIDE SEQUENCE</scope>
</reference>
<dbReference type="AlphaFoldDB" id="A0A383A059"/>
<dbReference type="EMBL" id="UINC01187969">
    <property type="protein sequence ID" value="SVE00969.1"/>
    <property type="molecule type" value="Genomic_DNA"/>
</dbReference>
<dbReference type="InterPro" id="IPR013785">
    <property type="entry name" value="Aldolase_TIM"/>
</dbReference>
<feature type="domain" description="4Fe4S-binding SPASM" evidence="1">
    <location>
        <begin position="6"/>
        <end position="76"/>
    </location>
</feature>
<evidence type="ECO:0000313" key="2">
    <source>
        <dbReference type="EMBL" id="SVE00969.1"/>
    </source>
</evidence>
<gene>
    <name evidence="2" type="ORF">METZ01_LOCUS453823</name>
</gene>
<proteinExistence type="predicted"/>
<dbReference type="InterPro" id="IPR023885">
    <property type="entry name" value="4Fe4S-binding_SPASM_dom"/>
</dbReference>
<accession>A0A383A059</accession>